<feature type="compositionally biased region" description="Basic and acidic residues" evidence="1">
    <location>
        <begin position="1"/>
        <end position="36"/>
    </location>
</feature>
<accession>A0A2H1FX99</accession>
<protein>
    <submittedName>
        <fullName evidence="2">Uncharacterized protein</fullName>
    </submittedName>
</protein>
<evidence type="ECO:0000313" key="3">
    <source>
        <dbReference type="Proteomes" id="UP000245764"/>
    </source>
</evidence>
<feature type="compositionally biased region" description="Polar residues" evidence="1">
    <location>
        <begin position="52"/>
        <end position="66"/>
    </location>
</feature>
<sequence>MIGDKSNHSELEENGERVHDGDDKRSLDAAEDEQRPRTPPPAYRHLERAPSYATQDMSVEQIQTSKDVTKSQSTSTSAGFASAARINAVMGPPPPKEEKKTSRWKRWQRDRQEMRELGAPKHDSDKTWKCRGDTG</sequence>
<evidence type="ECO:0000313" key="2">
    <source>
        <dbReference type="EMBL" id="SMR45919.1"/>
    </source>
</evidence>
<dbReference type="AlphaFoldDB" id="A0A2H1FX99"/>
<feature type="region of interest" description="Disordered" evidence="1">
    <location>
        <begin position="1"/>
        <end position="135"/>
    </location>
</feature>
<evidence type="ECO:0000256" key="1">
    <source>
        <dbReference type="SAM" id="MobiDB-lite"/>
    </source>
</evidence>
<dbReference type="EMBL" id="LT854254">
    <property type="protein sequence ID" value="SMR45919.1"/>
    <property type="molecule type" value="Genomic_DNA"/>
</dbReference>
<reference evidence="3" key="1">
    <citation type="submission" date="2017-05" db="EMBL/GenBank/DDBJ databases">
        <authorList>
            <person name="Song R."/>
            <person name="Chenine A.L."/>
            <person name="Ruprecht R.M."/>
        </authorList>
    </citation>
    <scope>NUCLEOTIDE SEQUENCE [LARGE SCALE GENOMIC DNA]</scope>
</reference>
<proteinExistence type="predicted"/>
<feature type="compositionally biased region" description="Low complexity" evidence="1">
    <location>
        <begin position="71"/>
        <end position="84"/>
    </location>
</feature>
<gene>
    <name evidence="2" type="ORF">ZT1E4_G2537</name>
</gene>
<feature type="compositionally biased region" description="Basic and acidic residues" evidence="1">
    <location>
        <begin position="95"/>
        <end position="135"/>
    </location>
</feature>
<organism evidence="2 3">
    <name type="scientific">Zymoseptoria tritici ST99CH_1E4</name>
    <dbReference type="NCBI Taxonomy" id="1276532"/>
    <lineage>
        <taxon>Eukaryota</taxon>
        <taxon>Fungi</taxon>
        <taxon>Dikarya</taxon>
        <taxon>Ascomycota</taxon>
        <taxon>Pezizomycotina</taxon>
        <taxon>Dothideomycetes</taxon>
        <taxon>Dothideomycetidae</taxon>
        <taxon>Mycosphaerellales</taxon>
        <taxon>Mycosphaerellaceae</taxon>
        <taxon>Zymoseptoria</taxon>
    </lineage>
</organism>
<dbReference type="Proteomes" id="UP000245764">
    <property type="component" value="Chromosome 2"/>
</dbReference>
<name>A0A2H1FX99_ZYMTR</name>